<evidence type="ECO:0000256" key="5">
    <source>
        <dbReference type="ARBA" id="ARBA00022679"/>
    </source>
</evidence>
<feature type="active site" description="Nucleophile" evidence="16">
    <location>
        <position position="166"/>
    </location>
</feature>
<dbReference type="SUPFAM" id="SSF49899">
    <property type="entry name" value="Concanavalin A-like lectins/glucanases"/>
    <property type="match status" value="1"/>
</dbReference>
<dbReference type="PANTHER" id="PTHR10963">
    <property type="entry name" value="GLYCOSYL HYDROLASE-RELATED"/>
    <property type="match status" value="1"/>
</dbReference>
<evidence type="ECO:0000256" key="13">
    <source>
        <dbReference type="ARBA" id="ARBA00038074"/>
    </source>
</evidence>
<keyword evidence="11" id="KW-0326">Glycosidase</keyword>
<evidence type="ECO:0000256" key="10">
    <source>
        <dbReference type="ARBA" id="ARBA00023288"/>
    </source>
</evidence>
<dbReference type="InterPro" id="IPR018371">
    <property type="entry name" value="Chitin-binding_1_CS"/>
</dbReference>
<dbReference type="GO" id="GO:0008061">
    <property type="term" value="F:chitin binding"/>
    <property type="evidence" value="ECO:0007669"/>
    <property type="project" value="InterPro"/>
</dbReference>
<dbReference type="PANTHER" id="PTHR10963:SF22">
    <property type="entry name" value="GLYCOSIDASE CRH2-RELATED"/>
    <property type="match status" value="1"/>
</dbReference>
<dbReference type="AlphaFoldDB" id="A0AB34KRA1"/>
<evidence type="ECO:0000256" key="17">
    <source>
        <dbReference type="SAM" id="MobiDB-lite"/>
    </source>
</evidence>
<keyword evidence="21" id="KW-1185">Reference proteome</keyword>
<keyword evidence="7 15" id="KW-0378">Hydrolase</keyword>
<evidence type="ECO:0000256" key="15">
    <source>
        <dbReference type="PIRNR" id="PIRNR037299"/>
    </source>
</evidence>
<feature type="active site" description="Proton donor" evidence="16">
    <location>
        <position position="170"/>
    </location>
</feature>
<evidence type="ECO:0000256" key="16">
    <source>
        <dbReference type="PIRSR" id="PIRSR037299-1"/>
    </source>
</evidence>
<comment type="subcellular location">
    <subcellularLocation>
        <location evidence="2">Membrane</location>
        <topology evidence="2">Lipid-anchor</topology>
        <topology evidence="2">GPI-anchor</topology>
    </subcellularLocation>
</comment>
<keyword evidence="9" id="KW-0325">Glycoprotein</keyword>
<evidence type="ECO:0000313" key="20">
    <source>
        <dbReference type="EMBL" id="KAL1585634.1"/>
    </source>
</evidence>
<accession>A0AB34KRA1</accession>
<sequence>MKNTLTYAAALVAAFAPFGLAQDSIPKCGDGSQCPEDAPCCSQYGQCGVGAYCLGGCDPKHSFDLQSCLPAPICKSQDFSMDSLDSPGVRSQSRYLGNGSETNWVSSGQPVTYQDSVLLTMAPNTVGTLLMSAHYVWYGKIKASLKTSQGAGVVTAFILMSDMKDEIDFEFVGTNMKTAETNYYFQGITNYNNGDDIDVDSDTRQNWHEYEIDWKPESIQWKIDGNTVRTLNRDDTYNDTTKQHNYPQTPSRVQLSLWPGGLPSNGEGTIEWAGGLVDWDSEYMQNGYYYASVKDISVECYDPPHGDKNGNSYYYSSTTGTEDTVVIGDNSTVIGSMQATGDDPDKGKPQPSSDSKSSSTSSSTSTSTATPQSVPGMSGGGNAGNSGGSSSSGDSGSAGNSGDTSGSANDNTGVQGGNGPTTFEQGTGSDSGSSSSSGGSAGTSQANHVVAGSAVALLGFFIAALML</sequence>
<dbReference type="RefSeq" id="XP_069228740.1">
    <property type="nucleotide sequence ID" value="XM_069374700.1"/>
</dbReference>
<feature type="signal peptide" evidence="18">
    <location>
        <begin position="1"/>
        <end position="21"/>
    </location>
</feature>
<dbReference type="EC" id="3.2.-.-" evidence="15"/>
<comment type="caution">
    <text evidence="20">The sequence shown here is derived from an EMBL/GenBank/DDBJ whole genome shotgun (WGS) entry which is preliminary data.</text>
</comment>
<evidence type="ECO:0000256" key="4">
    <source>
        <dbReference type="ARBA" id="ARBA00022676"/>
    </source>
</evidence>
<feature type="compositionally biased region" description="Gly residues" evidence="17">
    <location>
        <begin position="377"/>
        <end position="387"/>
    </location>
</feature>
<dbReference type="Gene3D" id="2.60.120.200">
    <property type="match status" value="1"/>
</dbReference>
<evidence type="ECO:0000256" key="7">
    <source>
        <dbReference type="ARBA" id="ARBA00022801"/>
    </source>
</evidence>
<dbReference type="GO" id="GO:0016757">
    <property type="term" value="F:glycosyltransferase activity"/>
    <property type="evidence" value="ECO:0007669"/>
    <property type="project" value="UniProtKB-KW"/>
</dbReference>
<keyword evidence="3" id="KW-0336">GPI-anchor</keyword>
<gene>
    <name evidence="20" type="ORF">WHR41_06095</name>
</gene>
<proteinExistence type="inferred from homology"/>
<dbReference type="PROSITE" id="PS00026">
    <property type="entry name" value="CHIT_BIND_I_1"/>
    <property type="match status" value="1"/>
</dbReference>
<feature type="compositionally biased region" description="Low complexity" evidence="17">
    <location>
        <begin position="426"/>
        <end position="444"/>
    </location>
</feature>
<comment type="catalytic activity">
    <reaction evidence="1">
        <text>Random endo-hydrolysis of N-acetyl-beta-D-glucosaminide (1-&gt;4)-beta-linkages in chitin and chitodextrins.</text>
        <dbReference type="EC" id="3.2.1.14"/>
    </reaction>
</comment>
<evidence type="ECO:0000256" key="11">
    <source>
        <dbReference type="ARBA" id="ARBA00023295"/>
    </source>
</evidence>
<feature type="region of interest" description="Disordered" evidence="17">
    <location>
        <begin position="334"/>
        <end position="445"/>
    </location>
</feature>
<keyword evidence="12" id="KW-0961">Cell wall biogenesis/degradation</keyword>
<evidence type="ECO:0000259" key="19">
    <source>
        <dbReference type="PROSITE" id="PS51762"/>
    </source>
</evidence>
<reference evidence="20 21" key="1">
    <citation type="journal article" date="2020" name="Microbiol. Resour. Announc.">
        <title>Draft Genome Sequence of a Cladosporium Species Isolated from the Mesophotic Ascidian Didemnum maculosum.</title>
        <authorList>
            <person name="Gioti A."/>
            <person name="Siaperas R."/>
            <person name="Nikolaivits E."/>
            <person name="Le Goff G."/>
            <person name="Ouazzani J."/>
            <person name="Kotoulas G."/>
            <person name="Topakas E."/>
        </authorList>
    </citation>
    <scope>NUCLEOTIDE SEQUENCE [LARGE SCALE GENOMIC DNA]</scope>
    <source>
        <strain evidence="20 21">TM138-S3</strain>
    </source>
</reference>
<comment type="similarity">
    <text evidence="13">Belongs to the glycosyl hydrolase 16 family. CRH1 subfamily.</text>
</comment>
<dbReference type="InterPro" id="IPR050546">
    <property type="entry name" value="Glycosyl_Hydrlase_16"/>
</dbReference>
<evidence type="ECO:0000256" key="12">
    <source>
        <dbReference type="ARBA" id="ARBA00023316"/>
    </source>
</evidence>
<evidence type="ECO:0000256" key="14">
    <source>
        <dbReference type="ARBA" id="ARBA00093308"/>
    </source>
</evidence>
<evidence type="ECO:0000256" key="18">
    <source>
        <dbReference type="SAM" id="SignalP"/>
    </source>
</evidence>
<dbReference type="InterPro" id="IPR000757">
    <property type="entry name" value="Beta-glucanase-like"/>
</dbReference>
<feature type="compositionally biased region" description="Low complexity" evidence="17">
    <location>
        <begin position="349"/>
        <end position="373"/>
    </location>
</feature>
<dbReference type="GO" id="GO:0008843">
    <property type="term" value="F:endochitinase activity"/>
    <property type="evidence" value="ECO:0007669"/>
    <property type="project" value="UniProtKB-EC"/>
</dbReference>
<keyword evidence="4" id="KW-0328">Glycosyltransferase</keyword>
<dbReference type="Pfam" id="PF00722">
    <property type="entry name" value="Glyco_hydro_16"/>
    <property type="match status" value="1"/>
</dbReference>
<dbReference type="Proteomes" id="UP000803884">
    <property type="component" value="Unassembled WGS sequence"/>
</dbReference>
<feature type="compositionally biased region" description="Low complexity" evidence="17">
    <location>
        <begin position="388"/>
        <end position="411"/>
    </location>
</feature>
<evidence type="ECO:0000256" key="2">
    <source>
        <dbReference type="ARBA" id="ARBA00004589"/>
    </source>
</evidence>
<feature type="domain" description="GH16" evidence="19">
    <location>
        <begin position="64"/>
        <end position="281"/>
    </location>
</feature>
<dbReference type="PIRSF" id="PIRSF037299">
    <property type="entry name" value="Glycosidase_CRH1_prd"/>
    <property type="match status" value="1"/>
</dbReference>
<dbReference type="EMBL" id="JAAQHG020000018">
    <property type="protein sequence ID" value="KAL1585634.1"/>
    <property type="molecule type" value="Genomic_DNA"/>
</dbReference>
<dbReference type="InterPro" id="IPR017168">
    <property type="entry name" value="CHR-like"/>
</dbReference>
<evidence type="ECO:0000313" key="21">
    <source>
        <dbReference type="Proteomes" id="UP000803884"/>
    </source>
</evidence>
<dbReference type="CDD" id="cd02183">
    <property type="entry name" value="GH16_fungal_CRH1_transglycosylase"/>
    <property type="match status" value="1"/>
</dbReference>
<name>A0AB34KRA1_9PEZI</name>
<dbReference type="GO" id="GO:0031505">
    <property type="term" value="P:fungal-type cell wall organization"/>
    <property type="evidence" value="ECO:0007669"/>
    <property type="project" value="TreeGrafter"/>
</dbReference>
<keyword evidence="5" id="KW-0808">Transferase</keyword>
<evidence type="ECO:0000256" key="8">
    <source>
        <dbReference type="ARBA" id="ARBA00023136"/>
    </source>
</evidence>
<keyword evidence="6 18" id="KW-0732">Signal</keyword>
<evidence type="ECO:0000256" key="6">
    <source>
        <dbReference type="ARBA" id="ARBA00022729"/>
    </source>
</evidence>
<dbReference type="GO" id="GO:0009277">
    <property type="term" value="C:fungal-type cell wall"/>
    <property type="evidence" value="ECO:0007669"/>
    <property type="project" value="UniProtKB-ARBA"/>
</dbReference>
<dbReference type="InterPro" id="IPR013320">
    <property type="entry name" value="ConA-like_dom_sf"/>
</dbReference>
<comment type="function">
    <text evidence="14">Dual chitinase/transglycosylase that plays a role in cell wall architecture. Chitinase and transglycosylase activities are coupled. Required for the polysaccharide cross-linking at the septa and the cell wall. More specifically, transfers chitin to 1,6-beta-glucan in the cell wall.</text>
</comment>
<evidence type="ECO:0000256" key="9">
    <source>
        <dbReference type="ARBA" id="ARBA00023180"/>
    </source>
</evidence>
<evidence type="ECO:0000256" key="1">
    <source>
        <dbReference type="ARBA" id="ARBA00000822"/>
    </source>
</evidence>
<organism evidence="20 21">
    <name type="scientific">Cladosporium halotolerans</name>
    <dbReference type="NCBI Taxonomy" id="1052096"/>
    <lineage>
        <taxon>Eukaryota</taxon>
        <taxon>Fungi</taxon>
        <taxon>Dikarya</taxon>
        <taxon>Ascomycota</taxon>
        <taxon>Pezizomycotina</taxon>
        <taxon>Dothideomycetes</taxon>
        <taxon>Dothideomycetidae</taxon>
        <taxon>Cladosporiales</taxon>
        <taxon>Cladosporiaceae</taxon>
        <taxon>Cladosporium</taxon>
    </lineage>
</organism>
<keyword evidence="10" id="KW-0449">Lipoprotein</keyword>
<dbReference type="GO" id="GO:0098552">
    <property type="term" value="C:side of membrane"/>
    <property type="evidence" value="ECO:0007669"/>
    <property type="project" value="UniProtKB-KW"/>
</dbReference>
<dbReference type="GO" id="GO:0005975">
    <property type="term" value="P:carbohydrate metabolic process"/>
    <property type="evidence" value="ECO:0007669"/>
    <property type="project" value="InterPro"/>
</dbReference>
<evidence type="ECO:0000256" key="3">
    <source>
        <dbReference type="ARBA" id="ARBA00022622"/>
    </source>
</evidence>
<feature type="chain" id="PRO_5044212308" description="Crh-like protein" evidence="18">
    <location>
        <begin position="22"/>
        <end position="467"/>
    </location>
</feature>
<dbReference type="GeneID" id="96007538"/>
<keyword evidence="8 15" id="KW-0472">Membrane</keyword>
<dbReference type="FunFam" id="2.60.120.200:FF:000159">
    <property type="entry name" value="Glycosidase"/>
    <property type="match status" value="1"/>
</dbReference>
<protein>
    <recommendedName>
        <fullName evidence="15">Crh-like protein</fullName>
        <ecNumber evidence="15">3.2.-.-</ecNumber>
    </recommendedName>
</protein>
<dbReference type="PROSITE" id="PS51762">
    <property type="entry name" value="GH16_2"/>
    <property type="match status" value="1"/>
</dbReference>